<evidence type="ECO:0000313" key="4">
    <source>
        <dbReference type="Proteomes" id="UP001368500"/>
    </source>
</evidence>
<reference evidence="3 4" key="1">
    <citation type="submission" date="2024-04" db="EMBL/GenBank/DDBJ databases">
        <title>Novel species of the genus Ideonella isolated from streams.</title>
        <authorList>
            <person name="Lu H."/>
        </authorList>
    </citation>
    <scope>NUCLEOTIDE SEQUENCE [LARGE SCALE GENOMIC DNA]</scope>
    <source>
        <strain evidence="3 4">BYS139W</strain>
    </source>
</reference>
<proteinExistence type="predicted"/>
<name>A0ABU9B5E6_9BURK</name>
<comment type="caution">
    <text evidence="3">The sequence shown here is derived from an EMBL/GenBank/DDBJ whole genome shotgun (WGS) entry which is preliminary data.</text>
</comment>
<protein>
    <submittedName>
        <fullName evidence="3">Uncharacterized protein</fullName>
    </submittedName>
</protein>
<feature type="transmembrane region" description="Helical" evidence="2">
    <location>
        <begin position="37"/>
        <end position="55"/>
    </location>
</feature>
<accession>A0ABU9B5E6</accession>
<feature type="compositionally biased region" description="Gly residues" evidence="1">
    <location>
        <begin position="130"/>
        <end position="142"/>
    </location>
</feature>
<dbReference type="Proteomes" id="UP001368500">
    <property type="component" value="Unassembled WGS sequence"/>
</dbReference>
<keyword evidence="4" id="KW-1185">Reference proteome</keyword>
<sequence>MTVDTDTRPDLLPLVAGALSQGCAFAALGVALWPSRALAAAALLGGCGLVCGALIQRLRGRHRALPPRPVAAAPERSEGWQASRATALREAVARGATSWLPLDVPGAMPASAGYAGVAGVSAWRAAAEAGGAGATSGSGSGSAGDATNGHDGPSGPSGSGEEDDGPAAEPPRATSVVARRRWVDGRPPVAARVGTAPASASVAEPLPQP</sequence>
<feature type="transmembrane region" description="Helical" evidence="2">
    <location>
        <begin position="12"/>
        <end position="31"/>
    </location>
</feature>
<feature type="region of interest" description="Disordered" evidence="1">
    <location>
        <begin position="130"/>
        <end position="209"/>
    </location>
</feature>
<organism evidence="3 4">
    <name type="scientific">Pseudaquabacterium rugosum</name>
    <dbReference type="NCBI Taxonomy" id="2984194"/>
    <lineage>
        <taxon>Bacteria</taxon>
        <taxon>Pseudomonadati</taxon>
        <taxon>Pseudomonadota</taxon>
        <taxon>Betaproteobacteria</taxon>
        <taxon>Burkholderiales</taxon>
        <taxon>Sphaerotilaceae</taxon>
        <taxon>Pseudaquabacterium</taxon>
    </lineage>
</organism>
<keyword evidence="2" id="KW-1133">Transmembrane helix</keyword>
<evidence type="ECO:0000256" key="1">
    <source>
        <dbReference type="SAM" id="MobiDB-lite"/>
    </source>
</evidence>
<keyword evidence="2" id="KW-0472">Membrane</keyword>
<keyword evidence="2" id="KW-0812">Transmembrane</keyword>
<gene>
    <name evidence="3" type="ORF">AACH11_03815</name>
</gene>
<evidence type="ECO:0000256" key="2">
    <source>
        <dbReference type="SAM" id="Phobius"/>
    </source>
</evidence>
<dbReference type="RefSeq" id="WP_341372869.1">
    <property type="nucleotide sequence ID" value="NZ_JBBUTF010000003.1"/>
</dbReference>
<dbReference type="EMBL" id="JBBUTF010000003">
    <property type="protein sequence ID" value="MEK8025087.1"/>
    <property type="molecule type" value="Genomic_DNA"/>
</dbReference>
<feature type="compositionally biased region" description="Low complexity" evidence="1">
    <location>
        <begin position="143"/>
        <end position="156"/>
    </location>
</feature>
<evidence type="ECO:0000313" key="3">
    <source>
        <dbReference type="EMBL" id="MEK8025087.1"/>
    </source>
</evidence>